<accession>A0A9P8VY15</accession>
<evidence type="ECO:0000256" key="1">
    <source>
        <dbReference type="SAM" id="MobiDB-lite"/>
    </source>
</evidence>
<dbReference type="Proteomes" id="UP000777438">
    <property type="component" value="Unassembled WGS sequence"/>
</dbReference>
<sequence length="240" mass="27221">MTQTRTEPSEDIEAYHFRQLLLTSKQPKPAPPQDTSMDITKKWEAFLRKTQQNDSVQDHSGQTDAENKPLERRDTPQAVKHEPSSQLIAISNARAAGLEYIPERPKRASARQLWVEDDDAQRSRSRSPHVPPTEPARPQPLANKASPITQRLPKPNDQETQVLLQPETRPISQDQLIAEVKGIYAGLAMVETKCIEVDNAQSPNEPGTNKLNNEQWQALIALHRTLLHEPIYAVIRYLPR</sequence>
<proteinExistence type="predicted"/>
<organism evidence="2 3">
    <name type="scientific">Thelonectria olida</name>
    <dbReference type="NCBI Taxonomy" id="1576542"/>
    <lineage>
        <taxon>Eukaryota</taxon>
        <taxon>Fungi</taxon>
        <taxon>Dikarya</taxon>
        <taxon>Ascomycota</taxon>
        <taxon>Pezizomycotina</taxon>
        <taxon>Sordariomycetes</taxon>
        <taxon>Hypocreomycetidae</taxon>
        <taxon>Hypocreales</taxon>
        <taxon>Nectriaceae</taxon>
        <taxon>Thelonectria</taxon>
    </lineage>
</organism>
<gene>
    <name evidence="2" type="ORF">B0T10DRAFT_158646</name>
</gene>
<feature type="compositionally biased region" description="Polar residues" evidence="1">
    <location>
        <begin position="49"/>
        <end position="64"/>
    </location>
</feature>
<keyword evidence="3" id="KW-1185">Reference proteome</keyword>
<dbReference type="AlphaFoldDB" id="A0A9P8VY15"/>
<protein>
    <submittedName>
        <fullName evidence="2">Uncharacterized protein</fullName>
    </submittedName>
</protein>
<evidence type="ECO:0000313" key="3">
    <source>
        <dbReference type="Proteomes" id="UP000777438"/>
    </source>
</evidence>
<feature type="compositionally biased region" description="Pro residues" evidence="1">
    <location>
        <begin position="129"/>
        <end position="138"/>
    </location>
</feature>
<comment type="caution">
    <text evidence="2">The sequence shown here is derived from an EMBL/GenBank/DDBJ whole genome shotgun (WGS) entry which is preliminary data.</text>
</comment>
<feature type="region of interest" description="Disordered" evidence="1">
    <location>
        <begin position="22"/>
        <end position="160"/>
    </location>
</feature>
<name>A0A9P8VY15_9HYPO</name>
<dbReference type="EMBL" id="JAGPYM010000029">
    <property type="protein sequence ID" value="KAH6879543.1"/>
    <property type="molecule type" value="Genomic_DNA"/>
</dbReference>
<reference evidence="2 3" key="1">
    <citation type="journal article" date="2021" name="Nat. Commun.">
        <title>Genetic determinants of endophytism in the Arabidopsis root mycobiome.</title>
        <authorList>
            <person name="Mesny F."/>
            <person name="Miyauchi S."/>
            <person name="Thiergart T."/>
            <person name="Pickel B."/>
            <person name="Atanasova L."/>
            <person name="Karlsson M."/>
            <person name="Huettel B."/>
            <person name="Barry K.W."/>
            <person name="Haridas S."/>
            <person name="Chen C."/>
            <person name="Bauer D."/>
            <person name="Andreopoulos W."/>
            <person name="Pangilinan J."/>
            <person name="LaButti K."/>
            <person name="Riley R."/>
            <person name="Lipzen A."/>
            <person name="Clum A."/>
            <person name="Drula E."/>
            <person name="Henrissat B."/>
            <person name="Kohler A."/>
            <person name="Grigoriev I.V."/>
            <person name="Martin F.M."/>
            <person name="Hacquard S."/>
        </authorList>
    </citation>
    <scope>NUCLEOTIDE SEQUENCE [LARGE SCALE GENOMIC DNA]</scope>
    <source>
        <strain evidence="2 3">MPI-CAGE-CH-0241</strain>
    </source>
</reference>
<evidence type="ECO:0000313" key="2">
    <source>
        <dbReference type="EMBL" id="KAH6879543.1"/>
    </source>
</evidence>
<dbReference type="OrthoDB" id="2017974at2759"/>
<feature type="compositionally biased region" description="Basic and acidic residues" evidence="1">
    <location>
        <begin position="65"/>
        <end position="83"/>
    </location>
</feature>